<dbReference type="NCBIfam" id="TIGR00848">
    <property type="entry name" value="fruA"/>
    <property type="match status" value="1"/>
</dbReference>
<evidence type="ECO:0000256" key="1">
    <source>
        <dbReference type="ARBA" id="ARBA00004496"/>
    </source>
</evidence>
<name>A0A1G6WFL3_9BACI</name>
<dbReference type="InterPro" id="IPR016152">
    <property type="entry name" value="PTrfase/Anion_transptr"/>
</dbReference>
<reference evidence="9" key="1">
    <citation type="submission" date="2016-10" db="EMBL/GenBank/DDBJ databases">
        <authorList>
            <person name="Varghese N."/>
            <person name="Submissions S."/>
        </authorList>
    </citation>
    <scope>NUCLEOTIDE SEQUENCE [LARGE SCALE GENOMIC DNA]</scope>
    <source>
        <strain evidence="9">DSM 21620</strain>
    </source>
</reference>
<dbReference type="GO" id="GO:0009401">
    <property type="term" value="P:phosphoenolpyruvate-dependent sugar phosphotransferase system"/>
    <property type="evidence" value="ECO:0007669"/>
    <property type="project" value="UniProtKB-KW"/>
</dbReference>
<dbReference type="CDD" id="cd00211">
    <property type="entry name" value="PTS_IIA_fru"/>
    <property type="match status" value="1"/>
</dbReference>
<evidence type="ECO:0000256" key="4">
    <source>
        <dbReference type="ARBA" id="ARBA00022597"/>
    </source>
</evidence>
<gene>
    <name evidence="8" type="ORF">SAMN05421663_11610</name>
</gene>
<evidence type="ECO:0000259" key="7">
    <source>
        <dbReference type="PROSITE" id="PS51094"/>
    </source>
</evidence>
<keyword evidence="2" id="KW-0813">Transport</keyword>
<keyword evidence="3" id="KW-0597">Phosphoprotein</keyword>
<dbReference type="SUPFAM" id="SSF55804">
    <property type="entry name" value="Phoshotransferase/anion transport protein"/>
    <property type="match status" value="1"/>
</dbReference>
<dbReference type="Proteomes" id="UP000198666">
    <property type="component" value="Unassembled WGS sequence"/>
</dbReference>
<dbReference type="STRING" id="361279.SAMN05421663_11610"/>
<accession>A0A1G6WFL3</accession>
<sequence length="151" mass="17087">MDFTSMLDKRNFVFNCDIQTKKELFTCLAETLERNGYLTNKRRFVKDLERREKESSTGIEDGIGIPHAKSKVVKQPVIAFAHTSGLNDYHALDGSLVECVFMIAVPEKANDLHLDTLSLLARKLMSEQIRSELKKAKNGEELRLILTNMGG</sequence>
<feature type="domain" description="PTS EIIA type-2" evidence="7">
    <location>
        <begin position="5"/>
        <end position="149"/>
    </location>
</feature>
<evidence type="ECO:0000256" key="2">
    <source>
        <dbReference type="ARBA" id="ARBA00022448"/>
    </source>
</evidence>
<evidence type="ECO:0000313" key="8">
    <source>
        <dbReference type="EMBL" id="SDD63845.1"/>
    </source>
</evidence>
<dbReference type="EMBL" id="FMZB01000016">
    <property type="protein sequence ID" value="SDD63845.1"/>
    <property type="molecule type" value="Genomic_DNA"/>
</dbReference>
<dbReference type="GO" id="GO:0005737">
    <property type="term" value="C:cytoplasm"/>
    <property type="evidence" value="ECO:0007669"/>
    <property type="project" value="UniProtKB-SubCell"/>
</dbReference>
<keyword evidence="5" id="KW-0808">Transferase</keyword>
<dbReference type="AlphaFoldDB" id="A0A1G6WFL3"/>
<dbReference type="PANTHER" id="PTHR47738:SF2">
    <property type="entry name" value="PTS SYSTEM FRUCTOSE-LIKE EIIA COMPONENT"/>
    <property type="match status" value="1"/>
</dbReference>
<evidence type="ECO:0000256" key="3">
    <source>
        <dbReference type="ARBA" id="ARBA00022553"/>
    </source>
</evidence>
<keyword evidence="6" id="KW-0598">Phosphotransferase system</keyword>
<evidence type="ECO:0000313" key="9">
    <source>
        <dbReference type="Proteomes" id="UP000198666"/>
    </source>
</evidence>
<dbReference type="PANTHER" id="PTHR47738">
    <property type="entry name" value="PTS SYSTEM FRUCTOSE-LIKE EIIA COMPONENT-RELATED"/>
    <property type="match status" value="1"/>
</dbReference>
<dbReference type="InterPro" id="IPR002178">
    <property type="entry name" value="PTS_EIIA_type-2_dom"/>
</dbReference>
<dbReference type="FunFam" id="3.40.930.10:FF:000009">
    <property type="entry name" value="PTS system, fructose specific IIABC component"/>
    <property type="match status" value="1"/>
</dbReference>
<dbReference type="PROSITE" id="PS51094">
    <property type="entry name" value="PTS_EIIA_TYPE_2"/>
    <property type="match status" value="1"/>
</dbReference>
<keyword evidence="4" id="KW-0762">Sugar transport</keyword>
<dbReference type="OrthoDB" id="95460at2"/>
<dbReference type="GO" id="GO:0008982">
    <property type="term" value="F:protein-N(PI)-phosphohistidine-sugar phosphotransferase activity"/>
    <property type="evidence" value="ECO:0007669"/>
    <property type="project" value="InterPro"/>
</dbReference>
<dbReference type="InterPro" id="IPR004715">
    <property type="entry name" value="PTS_IIA_fruc"/>
</dbReference>
<dbReference type="GO" id="GO:0016020">
    <property type="term" value="C:membrane"/>
    <property type="evidence" value="ECO:0007669"/>
    <property type="project" value="InterPro"/>
</dbReference>
<dbReference type="Pfam" id="PF00359">
    <property type="entry name" value="PTS_EIIA_2"/>
    <property type="match status" value="1"/>
</dbReference>
<dbReference type="Gene3D" id="3.40.930.10">
    <property type="entry name" value="Mannitol-specific EII, Chain A"/>
    <property type="match status" value="1"/>
</dbReference>
<keyword evidence="9" id="KW-1185">Reference proteome</keyword>
<evidence type="ECO:0000256" key="6">
    <source>
        <dbReference type="ARBA" id="ARBA00022683"/>
    </source>
</evidence>
<dbReference type="InterPro" id="IPR051541">
    <property type="entry name" value="PTS_SugarTrans_NitroReg"/>
</dbReference>
<proteinExistence type="predicted"/>
<comment type="subcellular location">
    <subcellularLocation>
        <location evidence="1">Cytoplasm</location>
    </subcellularLocation>
</comment>
<organism evidence="8 9">
    <name type="scientific">Terribacillus halophilus</name>
    <dbReference type="NCBI Taxonomy" id="361279"/>
    <lineage>
        <taxon>Bacteria</taxon>
        <taxon>Bacillati</taxon>
        <taxon>Bacillota</taxon>
        <taxon>Bacilli</taxon>
        <taxon>Bacillales</taxon>
        <taxon>Bacillaceae</taxon>
        <taxon>Terribacillus</taxon>
    </lineage>
</organism>
<dbReference type="RefSeq" id="WP_093728666.1">
    <property type="nucleotide sequence ID" value="NZ_FMZB01000016.1"/>
</dbReference>
<protein>
    <submittedName>
        <fullName evidence="8">PTS system, fructose-specific IIA component/PTS system, fructose-specific IIC component/PTS system, nitrogen regulatory IIA component</fullName>
    </submittedName>
</protein>
<evidence type="ECO:0000256" key="5">
    <source>
        <dbReference type="ARBA" id="ARBA00022679"/>
    </source>
</evidence>